<evidence type="ECO:0000313" key="1">
    <source>
        <dbReference type="EMBL" id="QOT80873.1"/>
    </source>
</evidence>
<protein>
    <submittedName>
        <fullName evidence="1">S-layer protein</fullName>
    </submittedName>
</protein>
<dbReference type="RefSeq" id="WP_150991256.1">
    <property type="nucleotide sequence ID" value="NZ_CP062804.1"/>
</dbReference>
<sequence length="553" mass="59695">MRHTRSILGLAASLCIAGGFYGCNGNGEPSGNSAPAAPAPSTPITPVTPVAEVTGKWTTGDLHVHTIESNDAQSPLTTVLDQAFTANNLDWMALSNHLRVSDRDSTGTAIPGGPIPFSKALANYEVPALKQLQADGRYPGKLIFSTFEWDMPTHDHVNVGIFSGSPALATAVKGANEFEYFFTGRPDTMFDPADVAAWNAKAPRTAASSHADAVQAFTWLKTNFPDTSYALINHPSRNPGKYTVADYREFNDLAPNIAFAVEGMVGNQMEPDRGGYNSSYDPANLKSRTYGGVDYVVAQVGGIWDALLGDGRRFWNIANSDHHFKTAGGLFSSGYFPGEYARNYVWLEGTGIKSVLDGLRAGKAFSVFGDLINALDFNVAASGTKREMGGELKARAGDSVTVTIRFKSPDRNNFEYPLDSGANVNVKPTVDHIDLIAGDVTPRALPGTPGYSKDTNDSTKVIATFTKADWKLDKDGYNTVTYTFNAAKSQYFRLRGTNLGMNVPGETANGNPLPDLKTDLTENTPRFNAINARNYNDLWFYSNPVFVTVAPST</sequence>
<dbReference type="GeneID" id="98404409"/>
<dbReference type="PROSITE" id="PS51257">
    <property type="entry name" value="PROKAR_LIPOPROTEIN"/>
    <property type="match status" value="1"/>
</dbReference>
<organism evidence="1 2">
    <name type="scientific">Cupriavidus basilensis</name>
    <dbReference type="NCBI Taxonomy" id="68895"/>
    <lineage>
        <taxon>Bacteria</taxon>
        <taxon>Pseudomonadati</taxon>
        <taxon>Pseudomonadota</taxon>
        <taxon>Betaproteobacteria</taxon>
        <taxon>Burkholderiales</taxon>
        <taxon>Burkholderiaceae</taxon>
        <taxon>Cupriavidus</taxon>
    </lineage>
</organism>
<gene>
    <name evidence="1" type="ORF">F7R26_026045</name>
</gene>
<dbReference type="EMBL" id="CP062804">
    <property type="protein sequence ID" value="QOT80873.1"/>
    <property type="molecule type" value="Genomic_DNA"/>
</dbReference>
<evidence type="ECO:0000313" key="2">
    <source>
        <dbReference type="Proteomes" id="UP000397656"/>
    </source>
</evidence>
<proteinExistence type="predicted"/>
<dbReference type="AlphaFoldDB" id="A0A643FLK5"/>
<reference evidence="1 2" key="1">
    <citation type="submission" date="2020-10" db="EMBL/GenBank/DDBJ databases">
        <title>Complete genome sequence of Cupriavidus basilensis CCUG 49340T.</title>
        <authorList>
            <person name="Salva-Serra F."/>
            <person name="Donoso R.A."/>
            <person name="Cho K.H."/>
            <person name="Yoo J.A."/>
            <person name="Lee K."/>
            <person name="Yoon S.-H."/>
            <person name="Perez-Pantoja D."/>
            <person name="Moore E.R.B."/>
        </authorList>
    </citation>
    <scope>NUCLEOTIDE SEQUENCE [LARGE SCALE GENOMIC DNA]</scope>
    <source>
        <strain evidence="2">CCUG 49340</strain>
    </source>
</reference>
<dbReference type="InterPro" id="IPR016195">
    <property type="entry name" value="Pol/histidinol_Pase-like"/>
</dbReference>
<dbReference type="Gene3D" id="3.20.20.140">
    <property type="entry name" value="Metal-dependent hydrolases"/>
    <property type="match status" value="1"/>
</dbReference>
<name>A0A643FLK5_9BURK</name>
<dbReference type="Proteomes" id="UP000397656">
    <property type="component" value="Chromosome 2"/>
</dbReference>
<dbReference type="SUPFAM" id="SSF89550">
    <property type="entry name" value="PHP domain-like"/>
    <property type="match status" value="1"/>
</dbReference>
<accession>A0A643FLK5</accession>